<accession>A0A841HK51</accession>
<keyword evidence="3" id="KW-1185">Reference proteome</keyword>
<comment type="caution">
    <text evidence="2">The sequence shown here is derived from an EMBL/GenBank/DDBJ whole genome shotgun (WGS) entry which is preliminary data.</text>
</comment>
<evidence type="ECO:0000256" key="1">
    <source>
        <dbReference type="SAM" id="MobiDB-lite"/>
    </source>
</evidence>
<dbReference type="AlphaFoldDB" id="A0A841HK51"/>
<evidence type="ECO:0000313" key="2">
    <source>
        <dbReference type="EMBL" id="MBB6093196.1"/>
    </source>
</evidence>
<gene>
    <name evidence="2" type="ORF">HNQ60_002074</name>
</gene>
<proteinExistence type="predicted"/>
<evidence type="ECO:0000313" key="3">
    <source>
        <dbReference type="Proteomes" id="UP000588068"/>
    </source>
</evidence>
<dbReference type="Proteomes" id="UP000588068">
    <property type="component" value="Unassembled WGS sequence"/>
</dbReference>
<protein>
    <submittedName>
        <fullName evidence="2">Uncharacterized protein</fullName>
    </submittedName>
</protein>
<reference evidence="2 3" key="1">
    <citation type="submission" date="2020-08" db="EMBL/GenBank/DDBJ databases">
        <title>Genomic Encyclopedia of Type Strains, Phase IV (KMG-IV): sequencing the most valuable type-strain genomes for metagenomic binning, comparative biology and taxonomic classification.</title>
        <authorList>
            <person name="Goeker M."/>
        </authorList>
    </citation>
    <scope>NUCLEOTIDE SEQUENCE [LARGE SCALE GENOMIC DNA]</scope>
    <source>
        <strain evidence="2 3">DSM 26723</strain>
    </source>
</reference>
<dbReference type="EMBL" id="JACHHZ010000002">
    <property type="protein sequence ID" value="MBB6093196.1"/>
    <property type="molecule type" value="Genomic_DNA"/>
</dbReference>
<feature type="region of interest" description="Disordered" evidence="1">
    <location>
        <begin position="1"/>
        <end position="29"/>
    </location>
</feature>
<name>A0A841HK51_9GAMM</name>
<organism evidence="2 3">
    <name type="scientific">Povalibacter uvarum</name>
    <dbReference type="NCBI Taxonomy" id="732238"/>
    <lineage>
        <taxon>Bacteria</taxon>
        <taxon>Pseudomonadati</taxon>
        <taxon>Pseudomonadota</taxon>
        <taxon>Gammaproteobacteria</taxon>
        <taxon>Steroidobacterales</taxon>
        <taxon>Steroidobacteraceae</taxon>
        <taxon>Povalibacter</taxon>
    </lineage>
</organism>
<sequence>MASRSKAGAKATSNGWKTCSRGHKYRGAGPCPVCWPGGARKRSPKT</sequence>